<dbReference type="AlphaFoldDB" id="A0A3S5WYU4"/>
<keyword evidence="1" id="KW-0489">Methyltransferase</keyword>
<dbReference type="Proteomes" id="UP000266778">
    <property type="component" value="Chromosome"/>
</dbReference>
<dbReference type="GO" id="GO:0008168">
    <property type="term" value="F:methyltransferase activity"/>
    <property type="evidence" value="ECO:0007669"/>
    <property type="project" value="UniProtKB-KW"/>
</dbReference>
<dbReference type="EMBL" id="CP025706">
    <property type="protein sequence ID" value="AXB05821.1"/>
    <property type="molecule type" value="Genomic_DNA"/>
</dbReference>
<keyword evidence="1" id="KW-0808">Transferase</keyword>
<dbReference type="Gene3D" id="3.40.50.150">
    <property type="entry name" value="Vaccinia Virus protein VP39"/>
    <property type="match status" value="1"/>
</dbReference>
<protein>
    <submittedName>
        <fullName evidence="1">Class I SAM-dependent methyltransferase</fullName>
    </submittedName>
</protein>
<dbReference type="GO" id="GO:0032259">
    <property type="term" value="P:methylation"/>
    <property type="evidence" value="ECO:0007669"/>
    <property type="project" value="UniProtKB-KW"/>
</dbReference>
<dbReference type="SUPFAM" id="SSF53335">
    <property type="entry name" value="S-adenosyl-L-methionine-dependent methyltransferases"/>
    <property type="match status" value="1"/>
</dbReference>
<organism evidence="1 2">
    <name type="scientific">Aeromonas caviae</name>
    <name type="common">Aeromonas punctata</name>
    <dbReference type="NCBI Taxonomy" id="648"/>
    <lineage>
        <taxon>Bacteria</taxon>
        <taxon>Pseudomonadati</taxon>
        <taxon>Pseudomonadota</taxon>
        <taxon>Gammaproteobacteria</taxon>
        <taxon>Aeromonadales</taxon>
        <taxon>Aeromonadaceae</taxon>
        <taxon>Aeromonas</taxon>
    </lineage>
</organism>
<dbReference type="InterPro" id="IPR029063">
    <property type="entry name" value="SAM-dependent_MTases_sf"/>
</dbReference>
<evidence type="ECO:0000313" key="2">
    <source>
        <dbReference type="Proteomes" id="UP000266778"/>
    </source>
</evidence>
<accession>A0A3S5WYU4</accession>
<dbReference type="Pfam" id="PF13649">
    <property type="entry name" value="Methyltransf_25"/>
    <property type="match status" value="1"/>
</dbReference>
<dbReference type="InterPro" id="IPR041698">
    <property type="entry name" value="Methyltransf_25"/>
</dbReference>
<proteinExistence type="predicted"/>
<dbReference type="RefSeq" id="WP_119197384.1">
    <property type="nucleotide sequence ID" value="NZ_JAUDRR010000172.1"/>
</dbReference>
<gene>
    <name evidence="1" type="ORF">C1C91_13170</name>
</gene>
<reference evidence="1" key="1">
    <citation type="journal article" date="2019" name="J Environ">
        <title>Genetic characterization and potential molecular dissemination mechanism of tet (31) gene in Aeromonas caviae from an oxytetracycline wastewater treatment system.</title>
        <authorList>
            <person name="Shi Y."/>
            <person name="Tian Z."/>
            <person name="Leclercq S.O."/>
            <person name="Zhang H."/>
            <person name="Yang M."/>
            <person name="Zhang Y."/>
        </authorList>
    </citation>
    <scope>NUCLEOTIDE SEQUENCE</scope>
    <source>
        <strain evidence="1">T25-39</strain>
    </source>
</reference>
<dbReference type="CDD" id="cd02440">
    <property type="entry name" value="AdoMet_MTases"/>
    <property type="match status" value="1"/>
</dbReference>
<name>A0A3S5WYU4_AERCA</name>
<evidence type="ECO:0000313" key="1">
    <source>
        <dbReference type="EMBL" id="AXB05821.1"/>
    </source>
</evidence>
<sequence>MTERFEGEGAKAYDSRIPLLVPGYELLHQLCASRLMAALGQQARVLLVGVGTGSELLLLGRLCPRWTFVAQDISADMLAQARMRAEQTGMGDRVCWHLGALPVVNKPCDGALCLLVLHFLAQDAKAALLGDIYRQLNPGAPLLLADLMAPTDPLERKAMGLQAALAGLPLPACEQMVRRLGEDFTSLDEGQTRRLLQGAGFAAAHRFFQALGFHGWLAQRQ</sequence>